<dbReference type="EMBL" id="SWMU01000001">
    <property type="protein sequence ID" value="TKS57434.1"/>
    <property type="molecule type" value="Genomic_DNA"/>
</dbReference>
<dbReference type="Proteomes" id="UP000306552">
    <property type="component" value="Unassembled WGS sequence"/>
</dbReference>
<proteinExistence type="predicted"/>
<name>A0A4U5TV44_9FLAO</name>
<evidence type="ECO:0000313" key="2">
    <source>
        <dbReference type="EMBL" id="TKS57434.1"/>
    </source>
</evidence>
<comment type="caution">
    <text evidence="2">The sequence shown here is derived from an EMBL/GenBank/DDBJ whole genome shotgun (WGS) entry which is preliminary data.</text>
</comment>
<protein>
    <recommendedName>
        <fullName evidence="4">Lipocalin-like domain-containing protein</fullName>
    </recommendedName>
</protein>
<organism evidence="2 3">
    <name type="scientific">Mesohalobacter halotolerans</name>
    <dbReference type="NCBI Taxonomy" id="1883405"/>
    <lineage>
        <taxon>Bacteria</taxon>
        <taxon>Pseudomonadati</taxon>
        <taxon>Bacteroidota</taxon>
        <taxon>Flavobacteriia</taxon>
        <taxon>Flavobacteriales</taxon>
        <taxon>Flavobacteriaceae</taxon>
        <taxon>Mesohalobacter</taxon>
    </lineage>
</organism>
<evidence type="ECO:0008006" key="4">
    <source>
        <dbReference type="Google" id="ProtNLM"/>
    </source>
</evidence>
<accession>A0A4U5TV44</accession>
<evidence type="ECO:0000313" key="3">
    <source>
        <dbReference type="Proteomes" id="UP000306552"/>
    </source>
</evidence>
<gene>
    <name evidence="2" type="ORF">FCN74_03165</name>
</gene>
<dbReference type="RefSeq" id="WP_138931135.1">
    <property type="nucleotide sequence ID" value="NZ_SWMU01000001.1"/>
</dbReference>
<dbReference type="PROSITE" id="PS51257">
    <property type="entry name" value="PROKAR_LIPOPROTEIN"/>
    <property type="match status" value="1"/>
</dbReference>
<feature type="signal peptide" evidence="1">
    <location>
        <begin position="1"/>
        <end position="29"/>
    </location>
</feature>
<keyword evidence="1" id="KW-0732">Signal</keyword>
<evidence type="ECO:0000256" key="1">
    <source>
        <dbReference type="SAM" id="SignalP"/>
    </source>
</evidence>
<sequence>MKNQKVKFSQTVFKLGVLVLLFFILSCSDDDSSTNNTSSVEVPDGVPSGVIVPADERTLALTGFDQLSGEQRVDIQKRWNYNYGEINSDDCPEQSSTLSGDYYVAFTPSGVIEYTDEGGNQISSSREWEFNGDKTGVVIQGVVFYFSELNNNGLKWWSEQSSGGCTTTTFEVMHEPIFD</sequence>
<dbReference type="AlphaFoldDB" id="A0A4U5TV44"/>
<keyword evidence="3" id="KW-1185">Reference proteome</keyword>
<feature type="chain" id="PRO_5020586937" description="Lipocalin-like domain-containing protein" evidence="1">
    <location>
        <begin position="30"/>
        <end position="179"/>
    </location>
</feature>
<reference evidence="2 3" key="1">
    <citation type="submission" date="2019-04" db="EMBL/GenBank/DDBJ databases">
        <title>Psychroflexus halotolerans sp. nov., isolated from a marine solar saltern.</title>
        <authorList>
            <person name="Feng X."/>
        </authorList>
    </citation>
    <scope>NUCLEOTIDE SEQUENCE [LARGE SCALE GENOMIC DNA]</scope>
    <source>
        <strain evidence="2 3">WDS2C27</strain>
    </source>
</reference>